<protein>
    <submittedName>
        <fullName evidence="3">Metallophosphoesterase</fullName>
    </submittedName>
</protein>
<dbReference type="Gene3D" id="3.60.21.10">
    <property type="match status" value="1"/>
</dbReference>
<organism evidence="3 4">
    <name type="scientific">Capnocytophaga endodontalis</name>
    <dbReference type="NCBI Taxonomy" id="2708117"/>
    <lineage>
        <taxon>Bacteria</taxon>
        <taxon>Pseudomonadati</taxon>
        <taxon>Bacteroidota</taxon>
        <taxon>Flavobacteriia</taxon>
        <taxon>Flavobacteriales</taxon>
        <taxon>Flavobacteriaceae</taxon>
        <taxon>Capnocytophaga</taxon>
    </lineage>
</organism>
<dbReference type="SUPFAM" id="SSF56300">
    <property type="entry name" value="Metallo-dependent phosphatases"/>
    <property type="match status" value="1"/>
</dbReference>
<evidence type="ECO:0000256" key="1">
    <source>
        <dbReference type="SAM" id="SignalP"/>
    </source>
</evidence>
<feature type="domain" description="Calcineurin-like phosphoesterase" evidence="2">
    <location>
        <begin position="115"/>
        <end position="332"/>
    </location>
</feature>
<dbReference type="AlphaFoldDB" id="A0A1Z4BP27"/>
<dbReference type="EMBL" id="CP022022">
    <property type="protein sequence ID" value="ASF42980.1"/>
    <property type="molecule type" value="Genomic_DNA"/>
</dbReference>
<keyword evidence="4" id="KW-1185">Reference proteome</keyword>
<dbReference type="GO" id="GO:0016787">
    <property type="term" value="F:hydrolase activity"/>
    <property type="evidence" value="ECO:0007669"/>
    <property type="project" value="InterPro"/>
</dbReference>
<sequence>MKKTYITFLAFLCCFVLDNNRLQAQELMPILSQARLHKDNSKAGFDGPYIFYTDKGIVVKQVGEKKGVALPSIQTFTKDIKGKKFTAQLSDKESFSFRIKKELKNETAVYNMPEKLIAISDIEGEFEAFKQFLIANGVMNAKYQWKYGKGHLVTVGDFFDRGLWVTQTLWLIYHLEQQAEKAGGKVHFILGNHDLMNMNNDFRYVRKKYFQNASLLQDEYLHFYKPNTELGRWLATKNIVEKIGDYVFVHAGISIEISNLGLTVQELNDKARDYYFDNLKARKCKDSLYSILYQFGISPTWYRGWGKQTIDTTESKTILERWQVGKFVIGHTLHSEVTYLMNKRVIDLDVAHAKGVIQGLLIENGNEYKVNSKGEKSVIIENAEIPEDDD</sequence>
<proteinExistence type="predicted"/>
<dbReference type="RefSeq" id="WP_088594054.1">
    <property type="nucleotide sequence ID" value="NZ_CP022022.1"/>
</dbReference>
<dbReference type="PANTHER" id="PTHR46546">
    <property type="entry name" value="SHEWANELLA-LIKE PROTEIN PHOSPHATASE 1"/>
    <property type="match status" value="1"/>
</dbReference>
<dbReference type="Pfam" id="PF00149">
    <property type="entry name" value="Metallophos"/>
    <property type="match status" value="1"/>
</dbReference>
<keyword evidence="1" id="KW-0732">Signal</keyword>
<dbReference type="InterPro" id="IPR004843">
    <property type="entry name" value="Calcineurin-like_PHP"/>
</dbReference>
<dbReference type="PANTHER" id="PTHR46546:SF4">
    <property type="entry name" value="SHEWANELLA-LIKE PROTEIN PHOSPHATASE 1"/>
    <property type="match status" value="1"/>
</dbReference>
<evidence type="ECO:0000313" key="3">
    <source>
        <dbReference type="EMBL" id="ASF42980.1"/>
    </source>
</evidence>
<dbReference type="InterPro" id="IPR029052">
    <property type="entry name" value="Metallo-depent_PP-like"/>
</dbReference>
<dbReference type="Proteomes" id="UP000197007">
    <property type="component" value="Chromosome"/>
</dbReference>
<evidence type="ECO:0000313" key="4">
    <source>
        <dbReference type="Proteomes" id="UP000197007"/>
    </source>
</evidence>
<name>A0A1Z4BP27_9FLAO</name>
<gene>
    <name evidence="3" type="ORF">CBG49_07790</name>
</gene>
<dbReference type="KEGG" id="capn:CBG49_07790"/>
<evidence type="ECO:0000259" key="2">
    <source>
        <dbReference type="Pfam" id="PF00149"/>
    </source>
</evidence>
<feature type="chain" id="PRO_5012712456" evidence="1">
    <location>
        <begin position="25"/>
        <end position="390"/>
    </location>
</feature>
<accession>A0A1Z4BP27</accession>
<feature type="signal peptide" evidence="1">
    <location>
        <begin position="1"/>
        <end position="24"/>
    </location>
</feature>
<reference evidence="4" key="1">
    <citation type="submission" date="2017-06" db="EMBL/GenBank/DDBJ databases">
        <title>Complete genome sequence of Capnocytophaga sp. KCOM 1579 (=ChDC OS43) isolated from a human refractory periapical abscess lesion.</title>
        <authorList>
            <person name="Kook J.-K."/>
            <person name="Park S.-N."/>
            <person name="Lim Y.K."/>
            <person name="Roh H."/>
        </authorList>
    </citation>
    <scope>NUCLEOTIDE SEQUENCE [LARGE SCALE GENOMIC DNA]</scope>
    <source>
        <strain evidence="4">ChDC OS43</strain>
    </source>
</reference>